<gene>
    <name evidence="3" type="ORF">HINF_LOCUS5891</name>
</gene>
<comment type="caution">
    <text evidence="3">The sequence shown here is derived from an EMBL/GenBank/DDBJ whole genome shotgun (WGS) entry which is preliminary data.</text>
</comment>
<protein>
    <submittedName>
        <fullName evidence="3">Hypothetical_protein</fullName>
    </submittedName>
</protein>
<feature type="region of interest" description="Disordered" evidence="1">
    <location>
        <begin position="1"/>
        <end position="65"/>
    </location>
</feature>
<keyword evidence="2" id="KW-0472">Membrane</keyword>
<proteinExistence type="predicted"/>
<reference evidence="3 4" key="1">
    <citation type="submission" date="2024-07" db="EMBL/GenBank/DDBJ databases">
        <authorList>
            <person name="Akdeniz Z."/>
        </authorList>
    </citation>
    <scope>NUCLEOTIDE SEQUENCE [LARGE SCALE GENOMIC DNA]</scope>
</reference>
<dbReference type="EMBL" id="CAXDID020000011">
    <property type="protein sequence ID" value="CAL5979837.1"/>
    <property type="molecule type" value="Genomic_DNA"/>
</dbReference>
<feature type="transmembrane region" description="Helical" evidence="2">
    <location>
        <begin position="317"/>
        <end position="340"/>
    </location>
</feature>
<sequence>MKSLEPPINSEGGEANNQSGEKRRPRRPKTSAKGNNNSKNPNTNNPPNNPSSNNNGNNDNPTIIYSSTAKSSKCSVHELSKYCNAEDELAIRERAEEIILKFVHAPQNAPALMDEFLGRFTRPQSYLNGFEETEYQTKSRTEDYIMFCINYNRFGLTQSHIERYNAGEKQVILTPEQTQVNKQLDVKHFSQTKPAVTIHVPARGEDTVVQSQAPLFKIEEVAKGPPGEGAPLDFFNLSFTIFHLSIYLLGGPYITTSNNPKATTKNQLIFFSFLKSQFFEVSQNSHKIQLQVIYYFLTFQAIFHTIIHFIFNSQLHFSISYIVSLLIISQINITRVYCIIT</sequence>
<feature type="compositionally biased region" description="Low complexity" evidence="1">
    <location>
        <begin position="35"/>
        <end position="61"/>
    </location>
</feature>
<keyword evidence="4" id="KW-1185">Reference proteome</keyword>
<organism evidence="3 4">
    <name type="scientific">Hexamita inflata</name>
    <dbReference type="NCBI Taxonomy" id="28002"/>
    <lineage>
        <taxon>Eukaryota</taxon>
        <taxon>Metamonada</taxon>
        <taxon>Diplomonadida</taxon>
        <taxon>Hexamitidae</taxon>
        <taxon>Hexamitinae</taxon>
        <taxon>Hexamita</taxon>
    </lineage>
</organism>
<feature type="transmembrane region" description="Helical" evidence="2">
    <location>
        <begin position="292"/>
        <end position="311"/>
    </location>
</feature>
<dbReference type="Proteomes" id="UP001642409">
    <property type="component" value="Unassembled WGS sequence"/>
</dbReference>
<evidence type="ECO:0000256" key="1">
    <source>
        <dbReference type="SAM" id="MobiDB-lite"/>
    </source>
</evidence>
<evidence type="ECO:0000313" key="3">
    <source>
        <dbReference type="EMBL" id="CAL5979837.1"/>
    </source>
</evidence>
<evidence type="ECO:0000313" key="4">
    <source>
        <dbReference type="Proteomes" id="UP001642409"/>
    </source>
</evidence>
<name>A0ABP1GXV5_9EUKA</name>
<accession>A0ABP1GXV5</accession>
<evidence type="ECO:0000256" key="2">
    <source>
        <dbReference type="SAM" id="Phobius"/>
    </source>
</evidence>
<keyword evidence="2" id="KW-0812">Transmembrane</keyword>
<keyword evidence="2" id="KW-1133">Transmembrane helix</keyword>